<dbReference type="InterPro" id="IPR012318">
    <property type="entry name" value="HTH_CRP"/>
</dbReference>
<dbReference type="SMART" id="SM00419">
    <property type="entry name" value="HTH_CRP"/>
    <property type="match status" value="1"/>
</dbReference>
<dbReference type="Proteomes" id="UP000092605">
    <property type="component" value="Unassembled WGS sequence"/>
</dbReference>
<dbReference type="Proteomes" id="UP000323392">
    <property type="component" value="Unassembled WGS sequence"/>
</dbReference>
<evidence type="ECO:0000259" key="5">
    <source>
        <dbReference type="PROSITE" id="PS51063"/>
    </source>
</evidence>
<dbReference type="PANTHER" id="PTHR24567:SF26">
    <property type="entry name" value="REGULATORY PROTEIN YEIL"/>
    <property type="match status" value="1"/>
</dbReference>
<dbReference type="PROSITE" id="PS51063">
    <property type="entry name" value="HTH_CRP_2"/>
    <property type="match status" value="1"/>
</dbReference>
<comment type="caution">
    <text evidence="6">The sequence shown here is derived from an EMBL/GenBank/DDBJ whole genome shotgun (WGS) entry which is preliminary data.</text>
</comment>
<dbReference type="OrthoDB" id="9798104at2"/>
<dbReference type="CDD" id="cd00038">
    <property type="entry name" value="CAP_ED"/>
    <property type="match status" value="1"/>
</dbReference>
<dbReference type="SUPFAM" id="SSF46785">
    <property type="entry name" value="Winged helix' DNA-binding domain"/>
    <property type="match status" value="1"/>
</dbReference>
<dbReference type="PATRIC" id="fig|1121328.3.peg.1465"/>
<dbReference type="GO" id="GO:0003677">
    <property type="term" value="F:DNA binding"/>
    <property type="evidence" value="ECO:0007669"/>
    <property type="project" value="UniProtKB-KW"/>
</dbReference>
<dbReference type="InterPro" id="IPR036390">
    <property type="entry name" value="WH_DNA-bd_sf"/>
</dbReference>
<dbReference type="InterPro" id="IPR014710">
    <property type="entry name" value="RmlC-like_jellyroll"/>
</dbReference>
<dbReference type="GO" id="GO:0003700">
    <property type="term" value="F:DNA-binding transcription factor activity"/>
    <property type="evidence" value="ECO:0007669"/>
    <property type="project" value="TreeGrafter"/>
</dbReference>
<dbReference type="EMBL" id="FRBG01000001">
    <property type="protein sequence ID" value="SHK35258.1"/>
    <property type="molecule type" value="Genomic_DNA"/>
</dbReference>
<accession>A0A150FRY4</accession>
<evidence type="ECO:0000313" key="7">
    <source>
        <dbReference type="EMBL" id="SHK35258.1"/>
    </source>
</evidence>
<feature type="domain" description="Cyclic nucleotide-binding" evidence="4">
    <location>
        <begin position="2"/>
        <end position="104"/>
    </location>
</feature>
<dbReference type="PROSITE" id="PS50042">
    <property type="entry name" value="CNMP_BINDING_3"/>
    <property type="match status" value="1"/>
</dbReference>
<organism evidence="6 8">
    <name type="scientific">Alkalithermobacter thermoalcaliphilus JW-YL-7 = DSM 7308</name>
    <dbReference type="NCBI Taxonomy" id="1121328"/>
    <lineage>
        <taxon>Bacteria</taxon>
        <taxon>Bacillati</taxon>
        <taxon>Bacillota</taxon>
        <taxon>Clostridia</taxon>
        <taxon>Peptostreptococcales</taxon>
        <taxon>Tepidibacteraceae</taxon>
        <taxon>Alkalithermobacter</taxon>
    </lineage>
</organism>
<dbReference type="PRINTS" id="PR00034">
    <property type="entry name" value="HTHCRP"/>
</dbReference>
<dbReference type="EMBL" id="LSFY01000001">
    <property type="protein sequence ID" value="KXZ40381.1"/>
    <property type="molecule type" value="Genomic_DNA"/>
</dbReference>
<dbReference type="AlphaFoldDB" id="A0A150FRY4"/>
<dbReference type="SUPFAM" id="SSF51206">
    <property type="entry name" value="cAMP-binding domain-like"/>
    <property type="match status" value="1"/>
</dbReference>
<evidence type="ECO:0000313" key="9">
    <source>
        <dbReference type="Proteomes" id="UP000323392"/>
    </source>
</evidence>
<dbReference type="Pfam" id="PF13545">
    <property type="entry name" value="HTH_Crp_2"/>
    <property type="match status" value="1"/>
</dbReference>
<evidence type="ECO:0000313" key="8">
    <source>
        <dbReference type="Proteomes" id="UP000092605"/>
    </source>
</evidence>
<dbReference type="PANTHER" id="PTHR24567">
    <property type="entry name" value="CRP FAMILY TRANSCRIPTIONAL REGULATORY PROTEIN"/>
    <property type="match status" value="1"/>
</dbReference>
<dbReference type="Gene3D" id="2.60.120.10">
    <property type="entry name" value="Jelly Rolls"/>
    <property type="match status" value="1"/>
</dbReference>
<gene>
    <name evidence="6" type="ORF">JWYL7_1456</name>
    <name evidence="7" type="ORF">SAMN05661008_00065</name>
</gene>
<keyword evidence="3" id="KW-0804">Transcription</keyword>
<name>A0A150FRY4_CLOPD</name>
<keyword evidence="9" id="KW-1185">Reference proteome</keyword>
<dbReference type="InterPro" id="IPR050397">
    <property type="entry name" value="Env_Response_Regulators"/>
</dbReference>
<evidence type="ECO:0000259" key="4">
    <source>
        <dbReference type="PROSITE" id="PS50042"/>
    </source>
</evidence>
<keyword evidence="2" id="KW-0238">DNA-binding</keyword>
<keyword evidence="1" id="KW-0805">Transcription regulation</keyword>
<evidence type="ECO:0000313" key="6">
    <source>
        <dbReference type="EMBL" id="KXZ40381.1"/>
    </source>
</evidence>
<dbReference type="SMART" id="SM00100">
    <property type="entry name" value="cNMP"/>
    <property type="match status" value="1"/>
</dbReference>
<dbReference type="InterPro" id="IPR000595">
    <property type="entry name" value="cNMP-bd_dom"/>
</dbReference>
<sequence length="213" mass="25027">MMIDFLNESEMEFLNKNMIVKEYKKGEQIYTPLNICKYLSFVLGGSVRLVKYSTDGREQIVAILKKGAFFGEALVFEQLHYPVYVIADKDCKIGNITKDTLIQISSMNKKFMEVFLSEITTKIFILNNQIEILSLKTVKDKLIKFLYNHYELKKTHIFKLPYTKQKIANMIGSSREVVSRNFKELEEEGAFHYDKDKIVLNLDYFNEKMYNFS</sequence>
<evidence type="ECO:0000256" key="1">
    <source>
        <dbReference type="ARBA" id="ARBA00023015"/>
    </source>
</evidence>
<evidence type="ECO:0000256" key="3">
    <source>
        <dbReference type="ARBA" id="ARBA00023163"/>
    </source>
</evidence>
<proteinExistence type="predicted"/>
<reference evidence="7 9" key="2">
    <citation type="submission" date="2016-11" db="EMBL/GenBank/DDBJ databases">
        <authorList>
            <person name="Varghese N."/>
            <person name="Submissions S."/>
        </authorList>
    </citation>
    <scope>NUCLEOTIDE SEQUENCE [LARGE SCALE GENOMIC DNA]</scope>
    <source>
        <strain evidence="7 9">DSM 7308</strain>
    </source>
</reference>
<reference evidence="6 8" key="1">
    <citation type="submission" date="2016-02" db="EMBL/GenBank/DDBJ databases">
        <title>Draft genome sequence for Clostridium paradoxum JW-YL-7.</title>
        <authorList>
            <person name="Utturkar S.M."/>
            <person name="Lancaster A."/>
            <person name="Poole F.L."/>
            <person name="Adams M.W."/>
            <person name="Brown S.D."/>
        </authorList>
    </citation>
    <scope>NUCLEOTIDE SEQUENCE [LARGE SCALE GENOMIC DNA]</scope>
    <source>
        <strain evidence="6 8">JW-YL-7</strain>
    </source>
</reference>
<dbReference type="InterPro" id="IPR018490">
    <property type="entry name" value="cNMP-bd_dom_sf"/>
</dbReference>
<dbReference type="STRING" id="1121328.JWYL7_1456"/>
<dbReference type="Pfam" id="PF00027">
    <property type="entry name" value="cNMP_binding"/>
    <property type="match status" value="1"/>
</dbReference>
<dbReference type="GO" id="GO:0005829">
    <property type="term" value="C:cytosol"/>
    <property type="evidence" value="ECO:0007669"/>
    <property type="project" value="TreeGrafter"/>
</dbReference>
<feature type="domain" description="HTH crp-type" evidence="5">
    <location>
        <begin position="136"/>
        <end position="203"/>
    </location>
</feature>
<protein>
    <submittedName>
        <fullName evidence="7">CRP/FNR family transcriptional regulator, anaerobic regulatory protein</fullName>
    </submittedName>
    <submittedName>
        <fullName evidence="6">Transcriptional regulator, Crp/Fnr family</fullName>
    </submittedName>
</protein>
<evidence type="ECO:0000256" key="2">
    <source>
        <dbReference type="ARBA" id="ARBA00023125"/>
    </source>
</evidence>